<accession>X1DYD6</accession>
<evidence type="ECO:0000313" key="1">
    <source>
        <dbReference type="EMBL" id="GAH13205.1"/>
    </source>
</evidence>
<name>X1DYD6_9ZZZZ</name>
<organism evidence="1">
    <name type="scientific">marine sediment metagenome</name>
    <dbReference type="NCBI Taxonomy" id="412755"/>
    <lineage>
        <taxon>unclassified sequences</taxon>
        <taxon>metagenomes</taxon>
        <taxon>ecological metagenomes</taxon>
    </lineage>
</organism>
<dbReference type="EMBL" id="BART01035313">
    <property type="protein sequence ID" value="GAH13205.1"/>
    <property type="molecule type" value="Genomic_DNA"/>
</dbReference>
<sequence length="36" mass="4155">LRYIICICLKWLATINNVRTAIITSDEDVFIPELGF</sequence>
<feature type="non-terminal residue" evidence="1">
    <location>
        <position position="1"/>
    </location>
</feature>
<protein>
    <submittedName>
        <fullName evidence="1">Uncharacterized protein</fullName>
    </submittedName>
</protein>
<dbReference type="AlphaFoldDB" id="X1DYD6"/>
<gene>
    <name evidence="1" type="ORF">S01H4_60037</name>
</gene>
<reference evidence="1" key="1">
    <citation type="journal article" date="2014" name="Front. Microbiol.">
        <title>High frequency of phylogenetically diverse reductive dehalogenase-homologous genes in deep subseafloor sedimentary metagenomes.</title>
        <authorList>
            <person name="Kawai M."/>
            <person name="Futagami T."/>
            <person name="Toyoda A."/>
            <person name="Takaki Y."/>
            <person name="Nishi S."/>
            <person name="Hori S."/>
            <person name="Arai W."/>
            <person name="Tsubouchi T."/>
            <person name="Morono Y."/>
            <person name="Uchiyama I."/>
            <person name="Ito T."/>
            <person name="Fujiyama A."/>
            <person name="Inagaki F."/>
            <person name="Takami H."/>
        </authorList>
    </citation>
    <scope>NUCLEOTIDE SEQUENCE</scope>
    <source>
        <strain evidence="1">Expedition CK06-06</strain>
    </source>
</reference>
<comment type="caution">
    <text evidence="1">The sequence shown here is derived from an EMBL/GenBank/DDBJ whole genome shotgun (WGS) entry which is preliminary data.</text>
</comment>
<proteinExistence type="predicted"/>